<dbReference type="EMBL" id="CM007894">
    <property type="protein sequence ID" value="OTG26461.1"/>
    <property type="molecule type" value="Genomic_DNA"/>
</dbReference>
<dbReference type="InParanoid" id="A0A251UVU8"/>
<dbReference type="Gramene" id="mRNA:HanXRQr2_Chr08g0329591">
    <property type="protein sequence ID" value="CDS:HanXRQr2_Chr08g0329591.1"/>
    <property type="gene ID" value="HanXRQr2_Chr08g0329591"/>
</dbReference>
<comment type="similarity">
    <text evidence="1">Belongs to the protease inhibitor I3 (leguminous Kunitz-type inhibitor) family.</text>
</comment>
<feature type="chain" id="PRO_5012174152" description="Proteinase inhibitor I3" evidence="2">
    <location>
        <begin position="21"/>
        <end position="226"/>
    </location>
</feature>
<evidence type="ECO:0008006" key="6">
    <source>
        <dbReference type="Google" id="ProtNLM"/>
    </source>
</evidence>
<dbReference type="AlphaFoldDB" id="A0A251UVU8"/>
<reference evidence="4" key="2">
    <citation type="submission" date="2017-02" db="EMBL/GenBank/DDBJ databases">
        <title>Sunflower complete genome.</title>
        <authorList>
            <person name="Langlade N."/>
            <person name="Munos S."/>
        </authorList>
    </citation>
    <scope>NUCLEOTIDE SEQUENCE [LARGE SCALE GENOMIC DNA]</scope>
    <source>
        <tissue evidence="4">Leaves</tissue>
    </source>
</reference>
<evidence type="ECO:0000313" key="3">
    <source>
        <dbReference type="EMBL" id="KAF5794572.1"/>
    </source>
</evidence>
<evidence type="ECO:0000313" key="4">
    <source>
        <dbReference type="EMBL" id="OTG26461.1"/>
    </source>
</evidence>
<dbReference type="InterPro" id="IPR002160">
    <property type="entry name" value="Prot_inh_Kunz-lg"/>
</dbReference>
<gene>
    <name evidence="4" type="ORF">HannXRQ_Chr05g0158931</name>
    <name evidence="3" type="ORF">HanXRQr2_Chr08g0329591</name>
</gene>
<dbReference type="InterPro" id="IPR011065">
    <property type="entry name" value="Kunitz_inhibitor_STI-like_sf"/>
</dbReference>
<evidence type="ECO:0000256" key="1">
    <source>
        <dbReference type="ARBA" id="ARBA00005440"/>
    </source>
</evidence>
<evidence type="ECO:0000256" key="2">
    <source>
        <dbReference type="SAM" id="SignalP"/>
    </source>
</evidence>
<feature type="signal peptide" evidence="2">
    <location>
        <begin position="1"/>
        <end position="20"/>
    </location>
</feature>
<dbReference type="GO" id="GO:0004866">
    <property type="term" value="F:endopeptidase inhibitor activity"/>
    <property type="evidence" value="ECO:0007669"/>
    <property type="project" value="InterPro"/>
</dbReference>
<dbReference type="OrthoDB" id="1872570at2759"/>
<accession>A0A251UVU8</accession>
<dbReference type="InterPro" id="IPR056368">
    <property type="entry name" value="KTI1"/>
</dbReference>
<protein>
    <recommendedName>
        <fullName evidence="6">Proteinase inhibitor I3</fullName>
    </recommendedName>
</protein>
<dbReference type="EMBL" id="MNCJ02000323">
    <property type="protein sequence ID" value="KAF5794572.1"/>
    <property type="molecule type" value="Genomic_DNA"/>
</dbReference>
<sequence>MKITLSFIFLNLFIFIGTHPLPTTTADVIYDSVGNKLLKGVPYYIMPLLRGTGGGLTLTRATKDACPLDVTQEPFELSYGVPFTITPIIFDENYVREAYPVSIEANVADPCQGSKILKLSTSDNIVAATATATTTKTITIGGQLNAPESCFQLVEDDMMPGLRSYQIQLCPFKCGSNTSTSTDMTCYNIGLVSNPDGKRFLAPTDAIYPVVFQNSFGSSVASVQSE</sequence>
<keyword evidence="5" id="KW-1185">Reference proteome</keyword>
<dbReference type="SUPFAM" id="SSF50386">
    <property type="entry name" value="STI-like"/>
    <property type="match status" value="1"/>
</dbReference>
<dbReference type="Gene3D" id="2.80.10.50">
    <property type="match status" value="1"/>
</dbReference>
<dbReference type="PANTHER" id="PTHR33107:SF37">
    <property type="entry name" value="PROTEINASE INHIBITOR I3"/>
    <property type="match status" value="1"/>
</dbReference>
<dbReference type="Proteomes" id="UP000215914">
    <property type="component" value="Chromosome 5"/>
</dbReference>
<evidence type="ECO:0000313" key="5">
    <source>
        <dbReference type="Proteomes" id="UP000215914"/>
    </source>
</evidence>
<dbReference type="SMART" id="SM00452">
    <property type="entry name" value="STI"/>
    <property type="match status" value="1"/>
</dbReference>
<keyword evidence="2" id="KW-0732">Signal</keyword>
<name>A0A251UVU8_HELAN</name>
<dbReference type="PANTHER" id="PTHR33107">
    <property type="entry name" value="KUNITZ TRYPSIN INHIBITOR 2"/>
    <property type="match status" value="1"/>
</dbReference>
<dbReference type="PRINTS" id="PR00291">
    <property type="entry name" value="KUNITZINHBTR"/>
</dbReference>
<reference evidence="3 5" key="1">
    <citation type="journal article" date="2017" name="Nature">
        <title>The sunflower genome provides insights into oil metabolism, flowering and Asterid evolution.</title>
        <authorList>
            <person name="Badouin H."/>
            <person name="Gouzy J."/>
            <person name="Grassa C.J."/>
            <person name="Murat F."/>
            <person name="Staton S.E."/>
            <person name="Cottret L."/>
            <person name="Lelandais-Briere C."/>
            <person name="Owens G.L."/>
            <person name="Carrere S."/>
            <person name="Mayjonade B."/>
            <person name="Legrand L."/>
            <person name="Gill N."/>
            <person name="Kane N.C."/>
            <person name="Bowers J.E."/>
            <person name="Hubner S."/>
            <person name="Bellec A."/>
            <person name="Berard A."/>
            <person name="Berges H."/>
            <person name="Blanchet N."/>
            <person name="Boniface M.C."/>
            <person name="Brunel D."/>
            <person name="Catrice O."/>
            <person name="Chaidir N."/>
            <person name="Claudel C."/>
            <person name="Donnadieu C."/>
            <person name="Faraut T."/>
            <person name="Fievet G."/>
            <person name="Helmstetter N."/>
            <person name="King M."/>
            <person name="Knapp S.J."/>
            <person name="Lai Z."/>
            <person name="Le Paslier M.C."/>
            <person name="Lippi Y."/>
            <person name="Lorenzon L."/>
            <person name="Mandel J.R."/>
            <person name="Marage G."/>
            <person name="Marchand G."/>
            <person name="Marquand E."/>
            <person name="Bret-Mestries E."/>
            <person name="Morien E."/>
            <person name="Nambeesan S."/>
            <person name="Nguyen T."/>
            <person name="Pegot-Espagnet P."/>
            <person name="Pouilly N."/>
            <person name="Raftis F."/>
            <person name="Sallet E."/>
            <person name="Schiex T."/>
            <person name="Thomas J."/>
            <person name="Vandecasteele C."/>
            <person name="Vares D."/>
            <person name="Vear F."/>
            <person name="Vautrin S."/>
            <person name="Crespi M."/>
            <person name="Mangin B."/>
            <person name="Burke J.M."/>
            <person name="Salse J."/>
            <person name="Munos S."/>
            <person name="Vincourt P."/>
            <person name="Rieseberg L.H."/>
            <person name="Langlade N.B."/>
        </authorList>
    </citation>
    <scope>NUCLEOTIDE SEQUENCE [LARGE SCALE GENOMIC DNA]</scope>
    <source>
        <strain evidence="5">cv. SF193</strain>
        <tissue evidence="3">Leaves</tissue>
    </source>
</reference>
<dbReference type="STRING" id="4232.A0A251UVU8"/>
<reference evidence="3" key="3">
    <citation type="submission" date="2020-06" db="EMBL/GenBank/DDBJ databases">
        <title>Helianthus annuus Genome sequencing and assembly Release 2.</title>
        <authorList>
            <person name="Gouzy J."/>
            <person name="Langlade N."/>
            <person name="Munos S."/>
        </authorList>
    </citation>
    <scope>NUCLEOTIDE SEQUENCE</scope>
    <source>
        <tissue evidence="3">Leaves</tissue>
    </source>
</reference>
<dbReference type="CDD" id="cd00178">
    <property type="entry name" value="beta-trefoil_STI"/>
    <property type="match status" value="1"/>
</dbReference>
<organism evidence="4 5">
    <name type="scientific">Helianthus annuus</name>
    <name type="common">Common sunflower</name>
    <dbReference type="NCBI Taxonomy" id="4232"/>
    <lineage>
        <taxon>Eukaryota</taxon>
        <taxon>Viridiplantae</taxon>
        <taxon>Streptophyta</taxon>
        <taxon>Embryophyta</taxon>
        <taxon>Tracheophyta</taxon>
        <taxon>Spermatophyta</taxon>
        <taxon>Magnoliopsida</taxon>
        <taxon>eudicotyledons</taxon>
        <taxon>Gunneridae</taxon>
        <taxon>Pentapetalae</taxon>
        <taxon>asterids</taxon>
        <taxon>campanulids</taxon>
        <taxon>Asterales</taxon>
        <taxon>Asteraceae</taxon>
        <taxon>Asteroideae</taxon>
        <taxon>Heliantheae alliance</taxon>
        <taxon>Heliantheae</taxon>
        <taxon>Helianthus</taxon>
    </lineage>
</organism>
<dbReference type="Pfam" id="PF00197">
    <property type="entry name" value="Kunitz_legume"/>
    <property type="match status" value="1"/>
</dbReference>
<proteinExistence type="inferred from homology"/>